<feature type="compositionally biased region" description="Basic and acidic residues" evidence="1">
    <location>
        <begin position="464"/>
        <end position="477"/>
    </location>
</feature>
<dbReference type="EMBL" id="CM002036">
    <property type="protein sequence ID" value="EPT31946.1"/>
    <property type="molecule type" value="Genomic_DNA"/>
</dbReference>
<keyword evidence="3" id="KW-1185">Reference proteome</keyword>
<gene>
    <name evidence="2" type="ORF">TGME49_220920</name>
</gene>
<evidence type="ECO:0000313" key="3">
    <source>
        <dbReference type="Proteomes" id="UP000001529"/>
    </source>
</evidence>
<feature type="region of interest" description="Disordered" evidence="1">
    <location>
        <begin position="1074"/>
        <end position="1130"/>
    </location>
</feature>
<feature type="region of interest" description="Disordered" evidence="1">
    <location>
        <begin position="914"/>
        <end position="935"/>
    </location>
</feature>
<dbReference type="PANTHER" id="PTHR36721:SF15">
    <property type="entry name" value="EN_SPM-LIKE TRANSPOSON PROTEIN"/>
    <property type="match status" value="1"/>
</dbReference>
<feature type="region of interest" description="Disordered" evidence="1">
    <location>
        <begin position="115"/>
        <end position="165"/>
    </location>
</feature>
<dbReference type="RefSeq" id="XP_002369942.1">
    <property type="nucleotide sequence ID" value="XM_002369901.2"/>
</dbReference>
<dbReference type="KEGG" id="tgo:TGME49_220920"/>
<dbReference type="PANTHER" id="PTHR36721">
    <property type="entry name" value="PROLINE-RICH FAMILY PROTEIN"/>
    <property type="match status" value="1"/>
</dbReference>
<evidence type="ECO:0000256" key="1">
    <source>
        <dbReference type="SAM" id="MobiDB-lite"/>
    </source>
</evidence>
<dbReference type="Proteomes" id="UP000001529">
    <property type="component" value="Chromosome II"/>
</dbReference>
<dbReference type="EMBL" id="KE138816">
    <property type="protein sequence ID" value="EPT31946.1"/>
    <property type="molecule type" value="Genomic_DNA"/>
</dbReference>
<feature type="region of interest" description="Disordered" evidence="1">
    <location>
        <begin position="39"/>
        <end position="60"/>
    </location>
</feature>
<dbReference type="OrthoDB" id="333287at2759"/>
<feature type="compositionally biased region" description="Acidic residues" evidence="1">
    <location>
        <begin position="1145"/>
        <end position="1155"/>
    </location>
</feature>
<dbReference type="HOGENOM" id="CLU_241685_0_0_1"/>
<feature type="region of interest" description="Disordered" evidence="1">
    <location>
        <begin position="970"/>
        <end position="1013"/>
    </location>
</feature>
<dbReference type="VEuPathDB" id="ToxoDB:TGME49_220920"/>
<feature type="region of interest" description="Disordered" evidence="1">
    <location>
        <begin position="1145"/>
        <end position="1183"/>
    </location>
</feature>
<proteinExistence type="predicted"/>
<accession>S8F7U5</accession>
<evidence type="ECO:0000313" key="2">
    <source>
        <dbReference type="EMBL" id="EPT31946.1"/>
    </source>
</evidence>
<feature type="region of interest" description="Disordered" evidence="1">
    <location>
        <begin position="570"/>
        <end position="602"/>
    </location>
</feature>
<sequence length="1675" mass="179029">MTGSSLLAAPVAVQPPRSPAETGRLRVDAVSSAFSRSSALSPVARLSQSTDEGRPDLTGCGSCSPRGFSATLREADDVPQPLLRALYPGAPVSLQVEATIAFLNQRWFRCPRSRKMTHSSSSSSSSCSSAPSSSSSAPSSSSSAPSSSSSAPSSSSSAPSPSFSSSSVSSPSCDASCGGETAQESCAARACDSRGQGDEGTLSAEAARQTLEETAATETLENILTAVAYGLLDLPRWPQREQQLILRCFLPRSKAEERERGEGEGEEGEEGEGEEEEGTEGGVFGALTIFSAFHRFLSGWPREAESPAFLVSCRAALEQRRDEREKAVDGDATIRFYHPSWRSWTVVLHLLEVFVSAPSTLPSLLSCLSPSASPAPGSSCSSSSSRSFSCSRGVPACPAETVEFLTLLSLPSLVEAALCSLPGGPAAFSCLLPASLSSSACSSRLATALLTAWGRLAAFGREPRECRDGNRETETTQRAETAAGGPRISRAERQREEEGEPKREESDGYRQKAGNAEMKCGDVHAEDPFFENVPEALLAATRRFLLRGHAASLARAFLVALLSQDAAREETGRGESWKQQQQKGTARAEGAGETRDGGESKGAERKEEICCVAEFLAGAVSREDPGGPASHALLSACLRELEPLFFLSASHASSPVVSDFHGDGPRLSLHSLAAPRLLQSLLRGFCRLSPCSSSRRGLDSGFLSQFLFKALDPSSSHLLPLPIALFLLDFLSGSFHCSPPLPSSPCSSSSSSLSSSSCSSSVCGRAAEVEGGATEVASELVFSPLFALSFVDLLQLFLHLWANGDGALVSLSLHQHLLLTCFLSRSLSNLTHLQRRLASLSSSSSPSLSGWIPSVLEAPSLELLKRRLHAFSARKKFAALMRGIHARLGSSEEALRLLGMLAAEKMARETLLRVTGKRGETNGREARRLEGKDSDRETALEFRELRDPTVLSRHPALLFVAATERRGWTRHPRSELEFEGDERDKQGKEAGNDVSGERARPKEGGGEKSDPELERFLIGETTEELHRLHEISYLLHAQKKRQQASSFLDSLAFLDQLRGPRDGISSVCYKEENRNCERSVSLPSSSSPSSSPASSPASSSSFSPSSSSSSSTSSAVVAEERQVASRALAPEDKKVVHSIRVVSVDEDTDSDDEDDRYFQTLPDLPAFDASPPSPSPSSPLPSSSFPAASRFVLPVAPAGSPHLPQSVRQVVEWLGGEIHTADESSAAASGDPCSHSSGTNELPSRRLFRVSAALHCCPLLLLLQAKADSAATLFTLTHGGMEKERLSSCFSWEFRDPLLAPRLLRLLLSVDTGVGTQPTELERMRQTSLAALLALQLEPLLPLLAATLLDSQASQHQKLLLLEALQRAASWLAAGAPRRWTLLSPAENGEETEGEERGPCLRHDKRTDAFGACEGEGSGWDWRGPEPGERSRRFAHAPQRAQVAINLFMPHASSVCTALLALLERPMYPATDFAAQQNFAERAAAHRRLLSQPPVVASLLHTAGVSVQLAGYGSLDAEILATTGLRAAIAFQSHRDRSVRRGALSLLAAVAAAAKSLDALFAAVEDAERALGCPYTPEAAAAACGGRQAATGDLEREGSLPDFWQQEGEEDLCEDAEEDSAGFLLREKQVYVVGGASQGGQSVVERLKDQMQNDPDEVCRRLAALVLSLWLELPG</sequence>
<feature type="compositionally biased region" description="Low complexity" evidence="1">
    <location>
        <begin position="1079"/>
        <end position="1115"/>
    </location>
</feature>
<feature type="compositionally biased region" description="Acidic residues" evidence="1">
    <location>
        <begin position="264"/>
        <end position="279"/>
    </location>
</feature>
<organism evidence="2 3">
    <name type="scientific">Toxoplasma gondii (strain ATCC 50611 / Me49)</name>
    <dbReference type="NCBI Taxonomy" id="508771"/>
    <lineage>
        <taxon>Eukaryota</taxon>
        <taxon>Sar</taxon>
        <taxon>Alveolata</taxon>
        <taxon>Apicomplexa</taxon>
        <taxon>Conoidasida</taxon>
        <taxon>Coccidia</taxon>
        <taxon>Eucoccidiorida</taxon>
        <taxon>Eimeriorina</taxon>
        <taxon>Sarcocystidae</taxon>
        <taxon>Toxoplasma</taxon>
    </lineage>
</organism>
<feature type="region of interest" description="Disordered" evidence="1">
    <location>
        <begin position="1383"/>
        <end position="1402"/>
    </location>
</feature>
<protein>
    <submittedName>
        <fullName evidence="2">Uncharacterized protein</fullName>
    </submittedName>
</protein>
<name>S8F7U5_TOXGM</name>
<reference evidence="2" key="1">
    <citation type="submission" date="2013-04" db="EMBL/GenBank/DDBJ databases">
        <authorList>
            <person name="Sibley D."/>
            <person name="Venepally P."/>
            <person name="Karamycheva S."/>
            <person name="Hadjithomas M."/>
            <person name="Khan A."/>
            <person name="Brunk B."/>
            <person name="Roos D."/>
            <person name="Caler E."/>
            <person name="Lorenzi H."/>
        </authorList>
    </citation>
    <scope>NUCLEOTIDE SEQUENCE [LARGE SCALE GENOMIC DNA]</scope>
    <source>
        <strain evidence="2">ME49</strain>
    </source>
</reference>
<feature type="region of interest" description="Disordered" evidence="1">
    <location>
        <begin position="464"/>
        <end position="514"/>
    </location>
</feature>
<feature type="region of interest" description="Disordered" evidence="1">
    <location>
        <begin position="256"/>
        <end position="280"/>
    </location>
</feature>
<feature type="compositionally biased region" description="Basic and acidic residues" evidence="1">
    <location>
        <begin position="1118"/>
        <end position="1130"/>
    </location>
</feature>
<feature type="compositionally biased region" description="Low complexity" evidence="1">
    <location>
        <begin position="119"/>
        <end position="165"/>
    </location>
</feature>
<dbReference type="GeneID" id="7895227"/>
<feature type="region of interest" description="Disordered" evidence="1">
    <location>
        <begin position="1"/>
        <end position="23"/>
    </location>
</feature>
<feature type="compositionally biased region" description="Basic and acidic residues" evidence="1">
    <location>
        <begin position="590"/>
        <end position="602"/>
    </location>
</feature>
<feature type="compositionally biased region" description="Basic and acidic residues" evidence="1">
    <location>
        <begin position="489"/>
        <end position="510"/>
    </location>
</feature>